<dbReference type="Proteomes" id="UP000001261">
    <property type="component" value="Unassembled WGS sequence"/>
</dbReference>
<dbReference type="VEuPathDB" id="FungiDB:CIMG_11013"/>
<dbReference type="RefSeq" id="XP_012214411.1">
    <property type="nucleotide sequence ID" value="XM_012358988.1"/>
</dbReference>
<dbReference type="GeneID" id="24163530"/>
<reference evidence="2" key="1">
    <citation type="journal article" date="2009" name="Genome Res.">
        <title>Comparative genomic analyses of the human fungal pathogens Coccidioides and their relatives.</title>
        <authorList>
            <person name="Sharpton T.J."/>
            <person name="Stajich J.E."/>
            <person name="Rounsley S.D."/>
            <person name="Gardner M.J."/>
            <person name="Wortman J.R."/>
            <person name="Jordar V.S."/>
            <person name="Maiti R."/>
            <person name="Kodira C.D."/>
            <person name="Neafsey D.E."/>
            <person name="Zeng Q."/>
            <person name="Hung C.-Y."/>
            <person name="McMahan C."/>
            <person name="Muszewska A."/>
            <person name="Grynberg M."/>
            <person name="Mandel M.A."/>
            <person name="Kellner E.M."/>
            <person name="Barker B.M."/>
            <person name="Galgiani J.N."/>
            <person name="Orbach M.J."/>
            <person name="Kirkland T.N."/>
            <person name="Cole G.T."/>
            <person name="Henn M.R."/>
            <person name="Birren B.W."/>
            <person name="Taylor J.W."/>
        </authorList>
    </citation>
    <scope>NUCLEOTIDE SEQUENCE [LARGE SCALE GENOMIC DNA]</scope>
    <source>
        <strain evidence="2">RS</strain>
    </source>
</reference>
<proteinExistence type="predicted"/>
<protein>
    <submittedName>
        <fullName evidence="1">Uncharacterized protein</fullName>
    </submittedName>
</protein>
<sequence length="167" mass="18834">MSQSSDPITYLPLPKSLHAAIKAAISATSDMVISDSNPIISNFDLPDNESLKLVVEEAKKAYQKEKFPSEVSEEAEKAHQKEKFSSEVSVLSSHGAVFRGSWRSGRQNDTVIVPLIDYHTEVTAWNQGGEITRLDWHWTNAIFVRRLTFFNIEEGREIGAVIIQFKR</sequence>
<dbReference type="OrthoDB" id="4200202at2759"/>
<dbReference type="KEGG" id="cim:CIMG_11013"/>
<organism evidence="1 2">
    <name type="scientific">Coccidioides immitis (strain RS)</name>
    <name type="common">Valley fever fungus</name>
    <dbReference type="NCBI Taxonomy" id="246410"/>
    <lineage>
        <taxon>Eukaryota</taxon>
        <taxon>Fungi</taxon>
        <taxon>Dikarya</taxon>
        <taxon>Ascomycota</taxon>
        <taxon>Pezizomycotina</taxon>
        <taxon>Eurotiomycetes</taxon>
        <taxon>Eurotiomycetidae</taxon>
        <taxon>Onygenales</taxon>
        <taxon>Onygenaceae</taxon>
        <taxon>Coccidioides</taxon>
    </lineage>
</organism>
<dbReference type="EMBL" id="GG704911">
    <property type="protein sequence ID" value="KJF59956.1"/>
    <property type="molecule type" value="Genomic_DNA"/>
</dbReference>
<dbReference type="OMA" id="WSWEKPL"/>
<keyword evidence="2" id="KW-1185">Reference proteome</keyword>
<dbReference type="AlphaFoldDB" id="A0A0D8JSJ6"/>
<name>A0A0D8JSJ6_COCIM</name>
<evidence type="ECO:0000313" key="1">
    <source>
        <dbReference type="EMBL" id="KJF59956.1"/>
    </source>
</evidence>
<evidence type="ECO:0000313" key="2">
    <source>
        <dbReference type="Proteomes" id="UP000001261"/>
    </source>
</evidence>
<accession>A0A0D8JSJ6</accession>
<gene>
    <name evidence="1" type="ORF">CIMG_11013</name>
</gene>
<reference evidence="2" key="2">
    <citation type="journal article" date="2010" name="Genome Res.">
        <title>Population genomic sequencing of Coccidioides fungi reveals recent hybridization and transposon control.</title>
        <authorList>
            <person name="Neafsey D.E."/>
            <person name="Barker B.M."/>
            <person name="Sharpton T.J."/>
            <person name="Stajich J.E."/>
            <person name="Park D.J."/>
            <person name="Whiston E."/>
            <person name="Hung C.-Y."/>
            <person name="McMahan C."/>
            <person name="White J."/>
            <person name="Sykes S."/>
            <person name="Heiman D."/>
            <person name="Young S."/>
            <person name="Zeng Q."/>
            <person name="Abouelleil A."/>
            <person name="Aftuck L."/>
            <person name="Bessette D."/>
            <person name="Brown A."/>
            <person name="FitzGerald M."/>
            <person name="Lui A."/>
            <person name="Macdonald J.P."/>
            <person name="Priest M."/>
            <person name="Orbach M.J."/>
            <person name="Galgiani J.N."/>
            <person name="Kirkland T.N."/>
            <person name="Cole G.T."/>
            <person name="Birren B.W."/>
            <person name="Henn M.R."/>
            <person name="Taylor J.W."/>
            <person name="Rounsley S.D."/>
        </authorList>
    </citation>
    <scope>GENOME REANNOTATION</scope>
    <source>
        <strain evidence="2">RS</strain>
    </source>
</reference>
<dbReference type="InParanoid" id="A0A0D8JSJ6"/>